<feature type="compositionally biased region" description="Polar residues" evidence="1">
    <location>
        <begin position="1"/>
        <end position="10"/>
    </location>
</feature>
<feature type="region of interest" description="Disordered" evidence="1">
    <location>
        <begin position="1"/>
        <end position="27"/>
    </location>
</feature>
<dbReference type="EMBL" id="LXQA010954034">
    <property type="protein sequence ID" value="MCI78590.1"/>
    <property type="molecule type" value="Genomic_DNA"/>
</dbReference>
<proteinExistence type="predicted"/>
<dbReference type="Proteomes" id="UP000265520">
    <property type="component" value="Unassembled WGS sequence"/>
</dbReference>
<protein>
    <submittedName>
        <fullName evidence="2">Uncharacterized protein</fullName>
    </submittedName>
</protein>
<evidence type="ECO:0000313" key="3">
    <source>
        <dbReference type="Proteomes" id="UP000265520"/>
    </source>
</evidence>
<gene>
    <name evidence="2" type="ORF">A2U01_0099860</name>
</gene>
<name>A0A392UWN4_9FABA</name>
<feature type="compositionally biased region" description="Basic and acidic residues" evidence="1">
    <location>
        <begin position="52"/>
        <end position="64"/>
    </location>
</feature>
<feature type="region of interest" description="Disordered" evidence="1">
    <location>
        <begin position="41"/>
        <end position="64"/>
    </location>
</feature>
<dbReference type="AlphaFoldDB" id="A0A392UWN4"/>
<feature type="non-terminal residue" evidence="2">
    <location>
        <position position="64"/>
    </location>
</feature>
<comment type="caution">
    <text evidence="2">The sequence shown here is derived from an EMBL/GenBank/DDBJ whole genome shotgun (WGS) entry which is preliminary data.</text>
</comment>
<evidence type="ECO:0000256" key="1">
    <source>
        <dbReference type="SAM" id="MobiDB-lite"/>
    </source>
</evidence>
<evidence type="ECO:0000313" key="2">
    <source>
        <dbReference type="EMBL" id="MCI78590.1"/>
    </source>
</evidence>
<keyword evidence="3" id="KW-1185">Reference proteome</keyword>
<accession>A0A392UWN4</accession>
<organism evidence="2 3">
    <name type="scientific">Trifolium medium</name>
    <dbReference type="NCBI Taxonomy" id="97028"/>
    <lineage>
        <taxon>Eukaryota</taxon>
        <taxon>Viridiplantae</taxon>
        <taxon>Streptophyta</taxon>
        <taxon>Embryophyta</taxon>
        <taxon>Tracheophyta</taxon>
        <taxon>Spermatophyta</taxon>
        <taxon>Magnoliopsida</taxon>
        <taxon>eudicotyledons</taxon>
        <taxon>Gunneridae</taxon>
        <taxon>Pentapetalae</taxon>
        <taxon>rosids</taxon>
        <taxon>fabids</taxon>
        <taxon>Fabales</taxon>
        <taxon>Fabaceae</taxon>
        <taxon>Papilionoideae</taxon>
        <taxon>50 kb inversion clade</taxon>
        <taxon>NPAAA clade</taxon>
        <taxon>Hologalegina</taxon>
        <taxon>IRL clade</taxon>
        <taxon>Trifolieae</taxon>
        <taxon>Trifolium</taxon>
    </lineage>
</organism>
<sequence>MNATGSVSSKENYDHQQNKGKPVGLNKFADHTLDENVSLCLCPDWDSESDTEQDHPQDRHVDDK</sequence>
<reference evidence="2 3" key="1">
    <citation type="journal article" date="2018" name="Front. Plant Sci.">
        <title>Red Clover (Trifolium pratense) and Zigzag Clover (T. medium) - A Picture of Genomic Similarities and Differences.</title>
        <authorList>
            <person name="Dluhosova J."/>
            <person name="Istvanek J."/>
            <person name="Nedelnik J."/>
            <person name="Repkova J."/>
        </authorList>
    </citation>
    <scope>NUCLEOTIDE SEQUENCE [LARGE SCALE GENOMIC DNA]</scope>
    <source>
        <strain evidence="3">cv. 10/8</strain>
        <tissue evidence="2">Leaf</tissue>
    </source>
</reference>